<dbReference type="AlphaFoldDB" id="A0A8J3R4F4"/>
<reference evidence="1" key="1">
    <citation type="submission" date="2021-01" db="EMBL/GenBank/DDBJ databases">
        <title>Whole genome shotgun sequence of Rugosimonospora africana NBRC 104875.</title>
        <authorList>
            <person name="Komaki H."/>
            <person name="Tamura T."/>
        </authorList>
    </citation>
    <scope>NUCLEOTIDE SEQUENCE</scope>
    <source>
        <strain evidence="1">NBRC 104875</strain>
    </source>
</reference>
<sequence>MPVTATDLEGQLDNLSLRLVVTRLVYRDVTPYVDDDALVDRVVENVVRGWQQRDQDASMQLDGPDGYWNRYADQVEWAPGSGEDSDVYRLEFCPDDSEPFNEHNYYEAVWYTHIAGLPARGGAGGVNDDAGTRGQRTG</sequence>
<dbReference type="EMBL" id="BONZ01000122">
    <property type="protein sequence ID" value="GIH21287.1"/>
    <property type="molecule type" value="Genomic_DNA"/>
</dbReference>
<gene>
    <name evidence="1" type="ORF">Raf01_94590</name>
</gene>
<proteinExistence type="predicted"/>
<protein>
    <submittedName>
        <fullName evidence="1">Uncharacterized protein</fullName>
    </submittedName>
</protein>
<dbReference type="Proteomes" id="UP000642748">
    <property type="component" value="Unassembled WGS sequence"/>
</dbReference>
<name>A0A8J3R4F4_9ACTN</name>
<comment type="caution">
    <text evidence="1">The sequence shown here is derived from an EMBL/GenBank/DDBJ whole genome shotgun (WGS) entry which is preliminary data.</text>
</comment>
<evidence type="ECO:0000313" key="2">
    <source>
        <dbReference type="Proteomes" id="UP000642748"/>
    </source>
</evidence>
<accession>A0A8J3R4F4</accession>
<keyword evidence="2" id="KW-1185">Reference proteome</keyword>
<organism evidence="1 2">
    <name type="scientific">Rugosimonospora africana</name>
    <dbReference type="NCBI Taxonomy" id="556532"/>
    <lineage>
        <taxon>Bacteria</taxon>
        <taxon>Bacillati</taxon>
        <taxon>Actinomycetota</taxon>
        <taxon>Actinomycetes</taxon>
        <taxon>Micromonosporales</taxon>
        <taxon>Micromonosporaceae</taxon>
        <taxon>Rugosimonospora</taxon>
    </lineage>
</organism>
<evidence type="ECO:0000313" key="1">
    <source>
        <dbReference type="EMBL" id="GIH21287.1"/>
    </source>
</evidence>